<dbReference type="SUPFAM" id="SSF56281">
    <property type="entry name" value="Metallo-hydrolase/oxidoreductase"/>
    <property type="match status" value="1"/>
</dbReference>
<protein>
    <submittedName>
        <fullName evidence="2">Metallo-beta-lactamase superfamily protein</fullName>
    </submittedName>
</protein>
<dbReference type="InterPro" id="IPR036866">
    <property type="entry name" value="RibonucZ/Hydroxyglut_hydro"/>
</dbReference>
<dbReference type="Gene3D" id="3.60.15.10">
    <property type="entry name" value="Ribonuclease Z/Hydroxyacylglutathione hydrolase-like"/>
    <property type="match status" value="1"/>
</dbReference>
<dbReference type="Proteomes" id="UP000182058">
    <property type="component" value="Chromosome I"/>
</dbReference>
<name>A0ABY0VWZ9_9PSED</name>
<gene>
    <name evidence="2" type="ORF">SAMN04490201_3030</name>
</gene>
<evidence type="ECO:0000313" key="2">
    <source>
        <dbReference type="EMBL" id="SDU60244.1"/>
    </source>
</evidence>
<keyword evidence="3" id="KW-1185">Reference proteome</keyword>
<dbReference type="InterPro" id="IPR001279">
    <property type="entry name" value="Metallo-B-lactamas"/>
</dbReference>
<organism evidence="2 3">
    <name type="scientific">Pseudomonas psychrophila</name>
    <dbReference type="NCBI Taxonomy" id="122355"/>
    <lineage>
        <taxon>Bacteria</taxon>
        <taxon>Pseudomonadati</taxon>
        <taxon>Pseudomonadota</taxon>
        <taxon>Gammaproteobacteria</taxon>
        <taxon>Pseudomonadales</taxon>
        <taxon>Pseudomonadaceae</taxon>
        <taxon>Pseudomonas</taxon>
    </lineage>
</organism>
<evidence type="ECO:0000313" key="3">
    <source>
        <dbReference type="Proteomes" id="UP000182058"/>
    </source>
</evidence>
<dbReference type="GeneID" id="96620619"/>
<accession>A0ABY0VWZ9</accession>
<proteinExistence type="predicted"/>
<dbReference type="EMBL" id="LT629795">
    <property type="protein sequence ID" value="SDU60244.1"/>
    <property type="molecule type" value="Genomic_DNA"/>
</dbReference>
<feature type="domain" description="Metallo-beta-lactamase" evidence="1">
    <location>
        <begin position="39"/>
        <end position="91"/>
    </location>
</feature>
<evidence type="ECO:0000259" key="1">
    <source>
        <dbReference type="Pfam" id="PF00753"/>
    </source>
</evidence>
<dbReference type="Pfam" id="PF00753">
    <property type="entry name" value="Lactamase_B"/>
    <property type="match status" value="1"/>
</dbReference>
<sequence>MNCHLHVRQHFHPVGHGTFFTGVVWNNQLRRAVFSWAYDCGSRSQHRVEKAINDQNIVGWLPQEIDFLVLSHFDNDHVNGVEHFCKRTVNPPTDLPK</sequence>
<dbReference type="RefSeq" id="WP_082136537.1">
    <property type="nucleotide sequence ID" value="NZ_CP049044.1"/>
</dbReference>
<reference evidence="2 3" key="1">
    <citation type="submission" date="2016-10" db="EMBL/GenBank/DDBJ databases">
        <authorList>
            <person name="Varghese N."/>
            <person name="Submissions S."/>
        </authorList>
    </citation>
    <scope>NUCLEOTIDE SEQUENCE [LARGE SCALE GENOMIC DNA]</scope>
    <source>
        <strain evidence="2 3">BS3667</strain>
    </source>
</reference>